<evidence type="ECO:0000313" key="1">
    <source>
        <dbReference type="EMBL" id="KAJ8704265.1"/>
    </source>
</evidence>
<name>A0ACC2Q0L0_9NEOP</name>
<dbReference type="EMBL" id="CM056808">
    <property type="protein sequence ID" value="KAJ8704265.1"/>
    <property type="molecule type" value="Genomic_DNA"/>
</dbReference>
<sequence>MALDKSCPMFIKEKEIRKIMSRQNYTYRKALSVWLEDKKSKRKETDHVDKMDYITSKKLVTTNKTLDQSKSYRDVVVNNSFEGLNVNDEKLYMEKSEDEGNDTDRSQIQLKKKKKMKKRKNQNNQSFEENASEVEHESETCARNSYPKRHQNTIFKKLMSKIKDICFSSNCFEDKLKMCFSCVVKECIQYIFELVQK</sequence>
<gene>
    <name evidence="1" type="ORF">PYW08_012989</name>
</gene>
<dbReference type="Proteomes" id="UP001231649">
    <property type="component" value="Chromosome 32"/>
</dbReference>
<comment type="caution">
    <text evidence="1">The sequence shown here is derived from an EMBL/GenBank/DDBJ whole genome shotgun (WGS) entry which is preliminary data.</text>
</comment>
<reference evidence="1" key="1">
    <citation type="submission" date="2023-03" db="EMBL/GenBank/DDBJ databases">
        <title>Chromosome-level genomes of two armyworms, Mythimna separata and Mythimna loreyi, provide insights into the biosynthesis and reception of sex pheromones.</title>
        <authorList>
            <person name="Zhao H."/>
        </authorList>
    </citation>
    <scope>NUCLEOTIDE SEQUENCE</scope>
    <source>
        <strain evidence="1">BeijingLab</strain>
    </source>
</reference>
<organism evidence="1 2">
    <name type="scientific">Mythimna loreyi</name>
    <dbReference type="NCBI Taxonomy" id="667449"/>
    <lineage>
        <taxon>Eukaryota</taxon>
        <taxon>Metazoa</taxon>
        <taxon>Ecdysozoa</taxon>
        <taxon>Arthropoda</taxon>
        <taxon>Hexapoda</taxon>
        <taxon>Insecta</taxon>
        <taxon>Pterygota</taxon>
        <taxon>Neoptera</taxon>
        <taxon>Endopterygota</taxon>
        <taxon>Lepidoptera</taxon>
        <taxon>Glossata</taxon>
        <taxon>Ditrysia</taxon>
        <taxon>Noctuoidea</taxon>
        <taxon>Noctuidae</taxon>
        <taxon>Noctuinae</taxon>
        <taxon>Hadenini</taxon>
        <taxon>Mythimna</taxon>
    </lineage>
</organism>
<keyword evidence="2" id="KW-1185">Reference proteome</keyword>
<accession>A0ACC2Q0L0</accession>
<protein>
    <submittedName>
        <fullName evidence="1">Uncharacterized protein</fullName>
    </submittedName>
</protein>
<evidence type="ECO:0000313" key="2">
    <source>
        <dbReference type="Proteomes" id="UP001231649"/>
    </source>
</evidence>
<proteinExistence type="predicted"/>